<evidence type="ECO:0000256" key="1">
    <source>
        <dbReference type="PROSITE-ProRule" id="PRU00285"/>
    </source>
</evidence>
<evidence type="ECO:0000259" key="3">
    <source>
        <dbReference type="PROSITE" id="PS01031"/>
    </source>
</evidence>
<sequence length="159" mass="18541">MKKKADLVNQNNGKTMGSLDFFQIVDQFFRSEPIKQFIGEFDAILDQSFPHQPITADTYETDENCIITLKIPPVKKDQIRLELYEQYLTIQITNKEEIQEYNENHATYRSFSSLDRVSKTILLPYPVKEHEIKTTFQDGTLLVTIPKKVRTIEIESHDA</sequence>
<evidence type="ECO:0000313" key="4">
    <source>
        <dbReference type="EMBL" id="APH04650.1"/>
    </source>
</evidence>
<name>A0A1L3MQM2_9BACI</name>
<dbReference type="PANTHER" id="PTHR11527">
    <property type="entry name" value="HEAT-SHOCK PROTEIN 20 FAMILY MEMBER"/>
    <property type="match status" value="1"/>
</dbReference>
<keyword evidence="5" id="KW-1185">Reference proteome</keyword>
<evidence type="ECO:0000313" key="5">
    <source>
        <dbReference type="Proteomes" id="UP000181936"/>
    </source>
</evidence>
<dbReference type="STRING" id="1547283.A9C19_07745"/>
<feature type="domain" description="SHSP" evidence="3">
    <location>
        <begin position="45"/>
        <end position="159"/>
    </location>
</feature>
<dbReference type="Pfam" id="PF00011">
    <property type="entry name" value="HSP20"/>
    <property type="match status" value="1"/>
</dbReference>
<dbReference type="CDD" id="cd06464">
    <property type="entry name" value="ACD_sHsps-like"/>
    <property type="match status" value="1"/>
</dbReference>
<dbReference type="KEGG" id="bwh:A9C19_07745"/>
<protein>
    <recommendedName>
        <fullName evidence="3">SHSP domain-containing protein</fullName>
    </recommendedName>
</protein>
<gene>
    <name evidence="4" type="ORF">A9C19_07745</name>
</gene>
<accession>A0A1L3MQM2</accession>
<dbReference type="InterPro" id="IPR002068">
    <property type="entry name" value="A-crystallin/Hsp20_dom"/>
</dbReference>
<dbReference type="OrthoDB" id="1806521at2"/>
<dbReference type="PROSITE" id="PS01031">
    <property type="entry name" value="SHSP"/>
    <property type="match status" value="1"/>
</dbReference>
<organism evidence="4 5">
    <name type="scientific">Bacillus weihaiensis</name>
    <dbReference type="NCBI Taxonomy" id="1547283"/>
    <lineage>
        <taxon>Bacteria</taxon>
        <taxon>Bacillati</taxon>
        <taxon>Bacillota</taxon>
        <taxon>Bacilli</taxon>
        <taxon>Bacillales</taxon>
        <taxon>Bacillaceae</taxon>
        <taxon>Bacillus</taxon>
    </lineage>
</organism>
<dbReference type="InterPro" id="IPR008978">
    <property type="entry name" value="HSP20-like_chaperone"/>
</dbReference>
<dbReference type="AlphaFoldDB" id="A0A1L3MQM2"/>
<dbReference type="SUPFAM" id="SSF49764">
    <property type="entry name" value="HSP20-like chaperones"/>
    <property type="match status" value="1"/>
</dbReference>
<dbReference type="Proteomes" id="UP000181936">
    <property type="component" value="Chromosome"/>
</dbReference>
<dbReference type="Gene3D" id="2.60.40.790">
    <property type="match status" value="1"/>
</dbReference>
<dbReference type="EMBL" id="CP016020">
    <property type="protein sequence ID" value="APH04650.1"/>
    <property type="molecule type" value="Genomic_DNA"/>
</dbReference>
<proteinExistence type="inferred from homology"/>
<dbReference type="InterPro" id="IPR031107">
    <property type="entry name" value="Small_HSP"/>
</dbReference>
<comment type="similarity">
    <text evidence="1 2">Belongs to the small heat shock protein (HSP20) family.</text>
</comment>
<reference evidence="4 5" key="1">
    <citation type="journal article" date="2016" name="Sci. Rep.">
        <title>Complete genome sequence and transcriptomic analysis of a novel marine strain Bacillus weihaiensis reveals the mechanism of brown algae degradation.</title>
        <authorList>
            <person name="Zhu Y."/>
            <person name="Chen P."/>
            <person name="Bao Y."/>
            <person name="Men Y."/>
            <person name="Zeng Y."/>
            <person name="Yang J."/>
            <person name="Sun J."/>
            <person name="Sun Y."/>
        </authorList>
    </citation>
    <scope>NUCLEOTIDE SEQUENCE [LARGE SCALE GENOMIC DNA]</scope>
    <source>
        <strain evidence="4 5">Alg07</strain>
    </source>
</reference>
<dbReference type="RefSeq" id="WP_072579439.1">
    <property type="nucleotide sequence ID" value="NZ_CP016020.1"/>
</dbReference>
<evidence type="ECO:0000256" key="2">
    <source>
        <dbReference type="RuleBase" id="RU003616"/>
    </source>
</evidence>